<protein>
    <submittedName>
        <fullName evidence="2">Uncharacterized protein</fullName>
    </submittedName>
</protein>
<name>A0A5N5QF12_9AGAM</name>
<dbReference type="EMBL" id="SSOP01000219">
    <property type="protein sequence ID" value="KAB5589887.1"/>
    <property type="molecule type" value="Genomic_DNA"/>
</dbReference>
<comment type="caution">
    <text evidence="2">The sequence shown here is derived from an EMBL/GenBank/DDBJ whole genome shotgun (WGS) entry which is preliminary data.</text>
</comment>
<proteinExistence type="predicted"/>
<feature type="region of interest" description="Disordered" evidence="1">
    <location>
        <begin position="305"/>
        <end position="338"/>
    </location>
</feature>
<organism evidence="2 3">
    <name type="scientific">Ceratobasidium theobromae</name>
    <dbReference type="NCBI Taxonomy" id="1582974"/>
    <lineage>
        <taxon>Eukaryota</taxon>
        <taxon>Fungi</taxon>
        <taxon>Dikarya</taxon>
        <taxon>Basidiomycota</taxon>
        <taxon>Agaricomycotina</taxon>
        <taxon>Agaricomycetes</taxon>
        <taxon>Cantharellales</taxon>
        <taxon>Ceratobasidiaceae</taxon>
        <taxon>Ceratobasidium</taxon>
    </lineage>
</organism>
<gene>
    <name evidence="2" type="ORF">CTheo_6670</name>
</gene>
<reference evidence="2 3" key="1">
    <citation type="journal article" date="2019" name="Fungal Biol. Biotechnol.">
        <title>Draft genome sequence of fastidious pathogen Ceratobasidium theobromae, which causes vascular-streak dieback in Theobroma cacao.</title>
        <authorList>
            <person name="Ali S.S."/>
            <person name="Asman A."/>
            <person name="Shao J."/>
            <person name="Firmansyah A.P."/>
            <person name="Susilo A.W."/>
            <person name="Rosmana A."/>
            <person name="McMahon P."/>
            <person name="Junaid M."/>
            <person name="Guest D."/>
            <person name="Kheng T.Y."/>
            <person name="Meinhardt L.W."/>
            <person name="Bailey B.A."/>
        </authorList>
    </citation>
    <scope>NUCLEOTIDE SEQUENCE [LARGE SCALE GENOMIC DNA]</scope>
    <source>
        <strain evidence="2 3">CT2</strain>
    </source>
</reference>
<dbReference type="AlphaFoldDB" id="A0A5N5QF12"/>
<sequence>MPVNYLEVPSEARALRMHIQQQTLAYAKRYITTDHVEYTEEGVAEILSTWLDVVSPLAPTDISLPIDPLDKLLRLHEHDLAVPYDEDFVLRQDEGQGVRNKLRPILELKNRPLPSLNAMLAQEPSTLDTPFRPLSPILTARAQRQTPKLLYRSRAQVIGMLPCDMDEVCDKARIHPIHPTEIQPKTPNQDDCLDLNYAIAPELVQGVRAFMARVSGRADASVPVGYEAFLRAESPSIPRCFPRPMSPPLFPRSKTVRSGRTRIPPDSFDQILDLVGSPVEAAKFGMEEIAQENMRMLCGNMDYLPPSSPPTLPPLQLPSDFSSSDAAQPSSPPRTPMRIHPSEVAFIASSPPDEKLARITKFGKYPHGVNHTLTPHNRRDIIPQGPTTRLADVVSRLHQPVAIYAGPPIATIFVPGSPSESDSLVGQADAELDELADDLSAGVLTRLGSRNKHSDINDDTLVSRVVERLTQRVADVDPLEYVIREKIDDKDVFMLDVPDLAPPNQHALDGPPAPTRLSDLMGQESGLGLGRVGGLQSLQLELEWRVTMPGQRIPTHEQAAHVDSLCPSETKTQAKDALKSLQEKLNRDPGARRVFENEHAKEQVVQAGVRTGDALILTRQERHRVFGSRNESERVSGTVMVDESGMDSEDVLPMLEPPSQHDEPQESWGTELEAFDRCEDMDTDYDRLAGGDTLEAEDWFQILTQSQAPRHTDGPAGPVDDELLVWSDLQPKHSAQSKLALFMRAQGRTLLPANRPSSPVPVPALVPDAEPPRIQVPPIPKDIQSMITIDPYDPLTTDPEPFRIIASMQVIQHRALVQHLQSPTIRLDLVERWCPNTDSDSSGWRDVAPPMHGAALVLDPCNAVVFVPLAELAVSDGVSSASRLVQHLIKRFECVYLIFEAYSKRATSNSDLDLGVDPFGVPGVRKGVGSVRRIVALVNGASGRTSVKVGVARTPYEAAQLVRGAVDCASFEWRADDVRAPEVWGTREWVQEEAYPDEWELGEVVSMNVFAAIVVLAQVTVDQLFDMTPEERSITFAPTIGDARVDALNEVIVKGQKRVEMSFI</sequence>
<feature type="compositionally biased region" description="Low complexity" evidence="1">
    <location>
        <begin position="317"/>
        <end position="329"/>
    </location>
</feature>
<evidence type="ECO:0000256" key="1">
    <source>
        <dbReference type="SAM" id="MobiDB-lite"/>
    </source>
</evidence>
<evidence type="ECO:0000313" key="2">
    <source>
        <dbReference type="EMBL" id="KAB5589887.1"/>
    </source>
</evidence>
<dbReference type="OrthoDB" id="2422840at2759"/>
<feature type="compositionally biased region" description="Pro residues" evidence="1">
    <location>
        <begin position="306"/>
        <end position="316"/>
    </location>
</feature>
<keyword evidence="3" id="KW-1185">Reference proteome</keyword>
<evidence type="ECO:0000313" key="3">
    <source>
        <dbReference type="Proteomes" id="UP000383932"/>
    </source>
</evidence>
<dbReference type="Proteomes" id="UP000383932">
    <property type="component" value="Unassembled WGS sequence"/>
</dbReference>
<accession>A0A5N5QF12</accession>